<dbReference type="AlphaFoldDB" id="A0A8C4RAP0"/>
<keyword evidence="4" id="KW-1185">Reference proteome</keyword>
<evidence type="ECO:0000256" key="1">
    <source>
        <dbReference type="SAM" id="MobiDB-lite"/>
    </source>
</evidence>
<dbReference type="SUPFAM" id="SSF48350">
    <property type="entry name" value="GTPase activation domain, GAP"/>
    <property type="match status" value="1"/>
</dbReference>
<dbReference type="PANTHER" id="PTHR15670">
    <property type="entry name" value="RHO GTPASE ACTIVATING PROTEIN 11A"/>
    <property type="match status" value="1"/>
</dbReference>
<dbReference type="GO" id="GO:0005096">
    <property type="term" value="F:GTPase activator activity"/>
    <property type="evidence" value="ECO:0007669"/>
    <property type="project" value="TreeGrafter"/>
</dbReference>
<feature type="region of interest" description="Disordered" evidence="1">
    <location>
        <begin position="136"/>
        <end position="259"/>
    </location>
</feature>
<dbReference type="InterPro" id="IPR008936">
    <property type="entry name" value="Rho_GTPase_activation_prot"/>
</dbReference>
<dbReference type="Ensembl" id="ENSEBUT00000028454.1">
    <property type="protein sequence ID" value="ENSEBUP00000027878.1"/>
    <property type="gene ID" value="ENSEBUG00000017045.1"/>
</dbReference>
<dbReference type="Ensembl" id="ENSEBUT00000028453.1">
    <property type="protein sequence ID" value="ENSEBUP00000027877.1"/>
    <property type="gene ID" value="ENSEBUG00000017045.1"/>
</dbReference>
<dbReference type="Gene3D" id="1.10.555.10">
    <property type="entry name" value="Rho GTPase activation protein"/>
    <property type="match status" value="1"/>
</dbReference>
<feature type="domain" description="Rho-GAP" evidence="2">
    <location>
        <begin position="7"/>
        <end position="97"/>
    </location>
</feature>
<name>A0A8C4RAP0_EPTBU</name>
<feature type="region of interest" description="Disordered" evidence="1">
    <location>
        <begin position="392"/>
        <end position="478"/>
    </location>
</feature>
<protein>
    <recommendedName>
        <fullName evidence="2">Rho-GAP domain-containing protein</fullName>
    </recommendedName>
</protein>
<evidence type="ECO:0000313" key="3">
    <source>
        <dbReference type="Ensembl" id="ENSEBUP00000027878.1"/>
    </source>
</evidence>
<feature type="compositionally biased region" description="Low complexity" evidence="1">
    <location>
        <begin position="398"/>
        <end position="408"/>
    </location>
</feature>
<dbReference type="Ensembl" id="ENSEBUT00000028455.1">
    <property type="protein sequence ID" value="ENSEBUP00000027879.1"/>
    <property type="gene ID" value="ENSEBUG00000017045.1"/>
</dbReference>
<organism evidence="3 4">
    <name type="scientific">Eptatretus burgeri</name>
    <name type="common">Inshore hagfish</name>
    <dbReference type="NCBI Taxonomy" id="7764"/>
    <lineage>
        <taxon>Eukaryota</taxon>
        <taxon>Metazoa</taxon>
        <taxon>Chordata</taxon>
        <taxon>Craniata</taxon>
        <taxon>Vertebrata</taxon>
        <taxon>Cyclostomata</taxon>
        <taxon>Myxini</taxon>
        <taxon>Myxiniformes</taxon>
        <taxon>Myxinidae</taxon>
        <taxon>Eptatretinae</taxon>
        <taxon>Eptatretus</taxon>
    </lineage>
</organism>
<proteinExistence type="predicted"/>
<feature type="compositionally biased region" description="Basic residues" evidence="1">
    <location>
        <begin position="169"/>
        <end position="178"/>
    </location>
</feature>
<dbReference type="Ensembl" id="ENSEBUT00000028452.1">
    <property type="protein sequence ID" value="ENSEBUP00000027876.1"/>
    <property type="gene ID" value="ENSEBUG00000017045.1"/>
</dbReference>
<feature type="compositionally biased region" description="Polar residues" evidence="1">
    <location>
        <begin position="232"/>
        <end position="242"/>
    </location>
</feature>
<dbReference type="GO" id="GO:0007165">
    <property type="term" value="P:signal transduction"/>
    <property type="evidence" value="ECO:0007669"/>
    <property type="project" value="InterPro"/>
</dbReference>
<accession>A0A8C4RAP0</accession>
<feature type="region of interest" description="Disordered" evidence="1">
    <location>
        <begin position="321"/>
        <end position="342"/>
    </location>
</feature>
<reference evidence="3" key="1">
    <citation type="submission" date="2025-05" db="UniProtKB">
        <authorList>
            <consortium name="Ensembl"/>
        </authorList>
    </citation>
    <scope>IDENTIFICATION</scope>
</reference>
<dbReference type="PANTHER" id="PTHR15670:SF4">
    <property type="entry name" value="RHO GTPASE-ACTIVATING PROTEIN 11A"/>
    <property type="match status" value="1"/>
</dbReference>
<sequence length="496" mass="54376">MIQDVQHSTRATLLLTCLFPPHSLPTLRCLLFFLNRVASRFVAAAIGGVDMHQLRKSTACRWLYPSFMNFYAAWCRFQENKMNAENLALVFAPSLMKGKGRGVFPARSGLPGIERDHRLKVLIVLKLITHADCIGRFPKPNTEQRNPEANPSAGLMESSISGITLPNRKLSHNTRHRRESNANASKQIVRGSAVEDKRDVPDALDGGAQKRKSPVATLPPQGLQKKRRSSSDEGQSSASPSACETVHLPLRRSGKQMSRLKSNQVIGQCQTYQKDAFGPSGTQVTSSLFLKAPFSTSAVGELYRRPSDAARNVQQALADSRRACDAPKGASSPCEPNDSHSKVCAQTSVTSDNSNYCIVFDESLHITSDEDENSEDGGSNECCKKLDCRESKDHEEPSSSAPNASRNALRVGLCEERPDPPSLEQSFPREMPKEVGSAANQPSVKVSEEQNEGATSLVSPAVQRKPSRGGVRTYRNSPRRPVIPIRSMSIRAAWDL</sequence>
<dbReference type="InterPro" id="IPR042869">
    <property type="entry name" value="ARHGAP11A/B"/>
</dbReference>
<evidence type="ECO:0000259" key="2">
    <source>
        <dbReference type="Pfam" id="PF00620"/>
    </source>
</evidence>
<evidence type="ECO:0000313" key="4">
    <source>
        <dbReference type="Proteomes" id="UP000694388"/>
    </source>
</evidence>
<dbReference type="Proteomes" id="UP000694388">
    <property type="component" value="Unplaced"/>
</dbReference>
<dbReference type="Pfam" id="PF00620">
    <property type="entry name" value="RhoGAP"/>
    <property type="match status" value="1"/>
</dbReference>
<dbReference type="InterPro" id="IPR000198">
    <property type="entry name" value="RhoGAP_dom"/>
</dbReference>